<evidence type="ECO:0000256" key="5">
    <source>
        <dbReference type="ARBA" id="ARBA00023274"/>
    </source>
</evidence>
<dbReference type="Gene3D" id="1.10.1900.20">
    <property type="entry name" value="Ribosomal protein L20"/>
    <property type="match status" value="1"/>
</dbReference>
<evidence type="ECO:0000256" key="2">
    <source>
        <dbReference type="ARBA" id="ARBA00022730"/>
    </source>
</evidence>
<dbReference type="AlphaFoldDB" id="A0A0F7LS40"/>
<dbReference type="PANTHER" id="PTHR10986">
    <property type="entry name" value="39S RIBOSOMAL PROTEIN L20"/>
    <property type="match status" value="1"/>
</dbReference>
<evidence type="ECO:0000313" key="12">
    <source>
        <dbReference type="EMBL" id="QXG16301.1"/>
    </source>
</evidence>
<keyword evidence="4 7" id="KW-0689">Ribosomal protein</keyword>
<evidence type="ECO:0000256" key="3">
    <source>
        <dbReference type="ARBA" id="ARBA00022884"/>
    </source>
</evidence>
<comment type="function">
    <text evidence="7 9">Binds directly to 23S ribosomal RNA and is necessary for the in vitro assembly process of the 50S ribosomal subunit. It is not involved in the protein synthesizing functions of that subunit.</text>
</comment>
<comment type="subcellular location">
    <subcellularLocation>
        <location evidence="7">Plastid</location>
        <location evidence="7">Chloroplast</location>
    </subcellularLocation>
</comment>
<keyword evidence="3 7" id="KW-0694">RNA-binding</keyword>
<dbReference type="Pfam" id="PF00453">
    <property type="entry name" value="Ribosomal_L20"/>
    <property type="match status" value="1"/>
</dbReference>
<name>A0A0F7LS40_9SPER</name>
<keyword evidence="11" id="KW-0150">Chloroplast</keyword>
<evidence type="ECO:0000256" key="4">
    <source>
        <dbReference type="ARBA" id="ARBA00022980"/>
    </source>
</evidence>
<dbReference type="GO" id="GO:0003735">
    <property type="term" value="F:structural constituent of ribosome"/>
    <property type="evidence" value="ECO:0007669"/>
    <property type="project" value="InterPro"/>
</dbReference>
<dbReference type="NCBIfam" id="TIGR01032">
    <property type="entry name" value="rplT_bact"/>
    <property type="match status" value="1"/>
</dbReference>
<geneLocation type="chloroplast" evidence="11"/>
<dbReference type="Gene3D" id="6.10.160.10">
    <property type="match status" value="1"/>
</dbReference>
<proteinExistence type="inferred from homology"/>
<dbReference type="InterPro" id="IPR035566">
    <property type="entry name" value="Ribosomal_protein_bL20_C"/>
</dbReference>
<dbReference type="CDD" id="cd07026">
    <property type="entry name" value="Ribosomal_L20"/>
    <property type="match status" value="1"/>
</dbReference>
<gene>
    <name evidence="7 11" type="primary">rpl20</name>
</gene>
<reference evidence="12" key="2">
    <citation type="journal article" date="2021" name="Taxon">
        <title>Node ages, relationships, and phylogenomic incongruence in an ancient gymnosperm lineage -Phylogeny of Ephedra revisited.</title>
        <authorList>
            <person name="Rydin C."/>
            <person name="Blokzijl R."/>
            <person name="Thureborn O."/>
            <person name="Wikstroem N."/>
        </authorList>
    </citation>
    <scope>NUCLEOTIDE SEQUENCE</scope>
</reference>
<evidence type="ECO:0000256" key="10">
    <source>
        <dbReference type="SAM" id="MobiDB-lite"/>
    </source>
</evidence>
<evidence type="ECO:0000256" key="1">
    <source>
        <dbReference type="ARBA" id="ARBA00007698"/>
    </source>
</evidence>
<organism evidence="11">
    <name type="scientific">Ephedra breana</name>
    <dbReference type="NCBI Taxonomy" id="288832"/>
    <lineage>
        <taxon>Eukaryota</taxon>
        <taxon>Viridiplantae</taxon>
        <taxon>Streptophyta</taxon>
        <taxon>Embryophyta</taxon>
        <taxon>Tracheophyta</taxon>
        <taxon>Spermatophyta</taxon>
        <taxon>Gnetopsida</taxon>
        <taxon>Gnetidae</taxon>
        <taxon>Ephedrales</taxon>
        <taxon>Ephedraceae</taxon>
        <taxon>Ephedra</taxon>
    </lineage>
</organism>
<comment type="similarity">
    <text evidence="1 7 8">Belongs to the bacterial ribosomal protein bL20 family.</text>
</comment>
<dbReference type="GeneID" id="74545025"/>
<evidence type="ECO:0000256" key="8">
    <source>
        <dbReference type="RuleBase" id="RU000561"/>
    </source>
</evidence>
<keyword evidence="2 7" id="KW-0699">rRNA-binding</keyword>
<keyword evidence="5 7" id="KW-0687">Ribonucleoprotein</keyword>
<keyword evidence="11" id="KW-0934">Plastid</keyword>
<evidence type="ECO:0000256" key="6">
    <source>
        <dbReference type="ARBA" id="ARBA00035295"/>
    </source>
</evidence>
<dbReference type="GO" id="GO:0006412">
    <property type="term" value="P:translation"/>
    <property type="evidence" value="ECO:0007669"/>
    <property type="project" value="InterPro"/>
</dbReference>
<dbReference type="GO" id="GO:0005840">
    <property type="term" value="C:ribosome"/>
    <property type="evidence" value="ECO:0007669"/>
    <property type="project" value="UniProtKB-KW"/>
</dbReference>
<feature type="region of interest" description="Disordered" evidence="10">
    <location>
        <begin position="29"/>
        <end position="49"/>
    </location>
</feature>
<dbReference type="PRINTS" id="PR00062">
    <property type="entry name" value="RIBOSOMALL20"/>
</dbReference>
<dbReference type="SUPFAM" id="SSF74731">
    <property type="entry name" value="Ribosomal protein L20"/>
    <property type="match status" value="1"/>
</dbReference>
<dbReference type="InterPro" id="IPR005813">
    <property type="entry name" value="Ribosomal_bL20"/>
</dbReference>
<sequence length="115" mass="13586">MTRVKRGYITRRRRNKNLAFASGFHGSHSKQFRAAKQQKQKALTSAKRDRLKQKRNFRCLWIVRINAAVRRLGVPYNKYINCMYKKRLPSNRKTLAQIATLENNSFYIISKNILA</sequence>
<evidence type="ECO:0000313" key="11">
    <source>
        <dbReference type="EMBL" id="AKH66179.1"/>
    </source>
</evidence>
<dbReference type="PROSITE" id="PS00937">
    <property type="entry name" value="RIBOSOMAL_L20"/>
    <property type="match status" value="1"/>
</dbReference>
<evidence type="ECO:0000256" key="7">
    <source>
        <dbReference type="HAMAP-Rule" id="MF_00382"/>
    </source>
</evidence>
<dbReference type="GO" id="GO:0019843">
    <property type="term" value="F:rRNA binding"/>
    <property type="evidence" value="ECO:0007669"/>
    <property type="project" value="UniProtKB-UniRule"/>
</dbReference>
<dbReference type="GO" id="GO:0000027">
    <property type="term" value="P:ribosomal large subunit assembly"/>
    <property type="evidence" value="ECO:0007669"/>
    <property type="project" value="UniProtKB-UniRule"/>
</dbReference>
<reference evidence="11" key="1">
    <citation type="journal article" date="2015" name="Ecography">
        <title>Ecological consequences of contrasting dispersal syndromes in New World Ephedra: higher rates of niche evolution related to dispersal ability.</title>
        <authorList>
            <person name="Loera I."/>
            <person name="Ickert-Bond S.M."/>
            <person name="Sosa V."/>
        </authorList>
    </citation>
    <scope>NUCLEOTIDE SEQUENCE</scope>
</reference>
<dbReference type="HAMAP" id="MF_00382">
    <property type="entry name" value="Ribosomal_bL20"/>
    <property type="match status" value="1"/>
</dbReference>
<dbReference type="GO" id="GO:1990904">
    <property type="term" value="C:ribonucleoprotein complex"/>
    <property type="evidence" value="ECO:0007669"/>
    <property type="project" value="UniProtKB-KW"/>
</dbReference>
<feature type="compositionally biased region" description="Basic residues" evidence="10">
    <location>
        <begin position="29"/>
        <end position="39"/>
    </location>
</feature>
<evidence type="ECO:0000256" key="9">
    <source>
        <dbReference type="RuleBase" id="RU004311"/>
    </source>
</evidence>
<dbReference type="RefSeq" id="YP_010452265.1">
    <property type="nucleotide sequence ID" value="NC_065606.1"/>
</dbReference>
<dbReference type="GO" id="GO:0009507">
    <property type="term" value="C:chloroplast"/>
    <property type="evidence" value="ECO:0007669"/>
    <property type="project" value="UniProtKB-SubCell"/>
</dbReference>
<dbReference type="EMBL" id="KP788908">
    <property type="protein sequence ID" value="AKH66179.1"/>
    <property type="molecule type" value="Genomic_DNA"/>
</dbReference>
<accession>A0A0F7LS40</accession>
<dbReference type="InterPro" id="IPR049946">
    <property type="entry name" value="RIBOSOMAL_L20_CS"/>
</dbReference>
<protein>
    <recommendedName>
        <fullName evidence="6 7">Large ribosomal subunit protein bL20c</fullName>
    </recommendedName>
</protein>
<dbReference type="EMBL" id="MG594455">
    <property type="protein sequence ID" value="QXG16301.1"/>
    <property type="molecule type" value="Genomic_DNA"/>
</dbReference>